<protein>
    <submittedName>
        <fullName evidence="1">Uncharacterized protein</fullName>
    </submittedName>
</protein>
<name>A0A6A4SS61_SCOMX</name>
<proteinExistence type="predicted"/>
<accession>A0A6A4SS61</accession>
<dbReference type="EMBL" id="VEVO01000011">
    <property type="protein sequence ID" value="KAF0035425.1"/>
    <property type="molecule type" value="Genomic_DNA"/>
</dbReference>
<dbReference type="Proteomes" id="UP000438429">
    <property type="component" value="Unassembled WGS sequence"/>
</dbReference>
<comment type="caution">
    <text evidence="1">The sequence shown here is derived from an EMBL/GenBank/DDBJ whole genome shotgun (WGS) entry which is preliminary data.</text>
</comment>
<reference evidence="1 2" key="1">
    <citation type="submission" date="2019-06" db="EMBL/GenBank/DDBJ databases">
        <title>Draft genomes of female and male turbot (Scophthalmus maximus).</title>
        <authorList>
            <person name="Xu H."/>
            <person name="Xu X.-W."/>
            <person name="Shao C."/>
            <person name="Chen S."/>
        </authorList>
    </citation>
    <scope>NUCLEOTIDE SEQUENCE [LARGE SCALE GENOMIC DNA]</scope>
    <source>
        <strain evidence="1">Ysfricsl-2016a</strain>
        <tissue evidence="1">Blood</tissue>
    </source>
</reference>
<gene>
    <name evidence="1" type="ORF">F2P81_013183</name>
</gene>
<evidence type="ECO:0000313" key="1">
    <source>
        <dbReference type="EMBL" id="KAF0035425.1"/>
    </source>
</evidence>
<evidence type="ECO:0000313" key="2">
    <source>
        <dbReference type="Proteomes" id="UP000438429"/>
    </source>
</evidence>
<dbReference type="AlphaFoldDB" id="A0A6A4SS61"/>
<sequence length="175" mass="19506">MYFTQLSGIRIVIVKITANGTLSSNHTSMFDKSTRFFIRCENLNRDITVTSYIRYGPSQSSSAAAAERARSSLQLQPILVRMLSAALALPILAFTSYSDPPFTAITFPRSLVEHLALHTLVCVLHDVYIFQRDTLVSHELPQQHVDYAVKCLKCGSVTAQLMMSACNLNHMLSHV</sequence>
<organism evidence="1 2">
    <name type="scientific">Scophthalmus maximus</name>
    <name type="common">Turbot</name>
    <name type="synonym">Psetta maxima</name>
    <dbReference type="NCBI Taxonomy" id="52904"/>
    <lineage>
        <taxon>Eukaryota</taxon>
        <taxon>Metazoa</taxon>
        <taxon>Chordata</taxon>
        <taxon>Craniata</taxon>
        <taxon>Vertebrata</taxon>
        <taxon>Euteleostomi</taxon>
        <taxon>Actinopterygii</taxon>
        <taxon>Neopterygii</taxon>
        <taxon>Teleostei</taxon>
        <taxon>Neoteleostei</taxon>
        <taxon>Acanthomorphata</taxon>
        <taxon>Carangaria</taxon>
        <taxon>Pleuronectiformes</taxon>
        <taxon>Pleuronectoidei</taxon>
        <taxon>Scophthalmidae</taxon>
        <taxon>Scophthalmus</taxon>
    </lineage>
</organism>